<dbReference type="EMBL" id="QZKU01000014">
    <property type="protein sequence ID" value="RJP26000.1"/>
    <property type="molecule type" value="Genomic_DNA"/>
</dbReference>
<feature type="domain" description="Bacterial toxin 44" evidence="1">
    <location>
        <begin position="133"/>
        <end position="197"/>
    </location>
</feature>
<dbReference type="InterPro" id="IPR050708">
    <property type="entry name" value="T6SS_VgrG/RHS"/>
</dbReference>
<proteinExistence type="predicted"/>
<dbReference type="AlphaFoldDB" id="A0A3A4P9A8"/>
<evidence type="ECO:0000313" key="2">
    <source>
        <dbReference type="EMBL" id="RJP26000.1"/>
    </source>
</evidence>
<reference evidence="2 3" key="1">
    <citation type="journal article" date="2017" name="ISME J.">
        <title>Energy and carbon metabolisms in a deep terrestrial subsurface fluid microbial community.</title>
        <authorList>
            <person name="Momper L."/>
            <person name="Jungbluth S.P."/>
            <person name="Lee M.D."/>
            <person name="Amend J.P."/>
        </authorList>
    </citation>
    <scope>NUCLEOTIDE SEQUENCE [LARGE SCALE GENOMIC DNA]</scope>
    <source>
        <strain evidence="2">SURF_5</strain>
    </source>
</reference>
<dbReference type="Gene3D" id="2.180.10.10">
    <property type="entry name" value="RHS repeat-associated core"/>
    <property type="match status" value="1"/>
</dbReference>
<dbReference type="Pfam" id="PF15607">
    <property type="entry name" value="Ntox44"/>
    <property type="match status" value="1"/>
</dbReference>
<protein>
    <recommendedName>
        <fullName evidence="1">Bacterial toxin 44 domain-containing protein</fullName>
    </recommendedName>
</protein>
<dbReference type="PRINTS" id="PR00394">
    <property type="entry name" value="RHSPROTEIN"/>
</dbReference>
<dbReference type="Proteomes" id="UP000265882">
    <property type="component" value="Unassembled WGS sequence"/>
</dbReference>
<dbReference type="NCBIfam" id="TIGR03696">
    <property type="entry name" value="Rhs_assc_core"/>
    <property type="match status" value="1"/>
</dbReference>
<dbReference type="InterPro" id="IPR022385">
    <property type="entry name" value="Rhs_assc_core"/>
</dbReference>
<dbReference type="InterPro" id="IPR028946">
    <property type="entry name" value="Ntox44"/>
</dbReference>
<evidence type="ECO:0000259" key="1">
    <source>
        <dbReference type="Pfam" id="PF15607"/>
    </source>
</evidence>
<dbReference type="PANTHER" id="PTHR32305:SF15">
    <property type="entry name" value="PROTEIN RHSA-RELATED"/>
    <property type="match status" value="1"/>
</dbReference>
<gene>
    <name evidence="2" type="ORF">C4520_01310</name>
</gene>
<name>A0A3A4P9A8_ABYX5</name>
<sequence length="210" mass="23652">MPSATSSRRPRAARGFTYTSRERHARSGLYYYRARWYSPDLGRFITTDPIGYLGGVNLYAYVENDPVNWNDPLGLSGIARLTPGTGGLVAPAAPPGVNVEENLIEAGSNGISFWINHVKKGGKWDYKQLGFEKYENFGNYNYGFTGKQFWPEGLLLRAAGFVQEESDPAWGHWWGGPPYGDDPKDQLYIQLGIIDYERRKNCPEGDKEED</sequence>
<dbReference type="PANTHER" id="PTHR32305">
    <property type="match status" value="1"/>
</dbReference>
<accession>A0A3A4P9A8</accession>
<organism evidence="2 3">
    <name type="scientific">Abyssobacteria bacterium (strain SURF_5)</name>
    <dbReference type="NCBI Taxonomy" id="2093360"/>
    <lineage>
        <taxon>Bacteria</taxon>
        <taxon>Pseudomonadati</taxon>
        <taxon>Candidatus Hydrogenedentota</taxon>
        <taxon>Candidatus Abyssobacteria</taxon>
    </lineage>
</organism>
<comment type="caution">
    <text evidence="2">The sequence shown here is derived from an EMBL/GenBank/DDBJ whole genome shotgun (WGS) entry which is preliminary data.</text>
</comment>
<evidence type="ECO:0000313" key="3">
    <source>
        <dbReference type="Proteomes" id="UP000265882"/>
    </source>
</evidence>